<comment type="caution">
    <text evidence="3">The sequence shown here is derived from an EMBL/GenBank/DDBJ whole genome shotgun (WGS) entry which is preliminary data.</text>
</comment>
<dbReference type="InterPro" id="IPR036514">
    <property type="entry name" value="SGNH_hydro_sf"/>
</dbReference>
<name>A0A5C7HTA9_9ROSI</name>
<gene>
    <name evidence="3" type="ORF">EZV62_014916</name>
</gene>
<dbReference type="PANTHER" id="PTHR22835">
    <property type="entry name" value="ZINC FINGER FYVE DOMAIN CONTAINING PROTEIN"/>
    <property type="match status" value="1"/>
</dbReference>
<reference evidence="4" key="1">
    <citation type="journal article" date="2019" name="Gigascience">
        <title>De novo genome assembly of the endangered Acer yangbiense, a plant species with extremely small populations endemic to Yunnan Province, China.</title>
        <authorList>
            <person name="Yang J."/>
            <person name="Wariss H.M."/>
            <person name="Tao L."/>
            <person name="Zhang R."/>
            <person name="Yun Q."/>
            <person name="Hollingsworth P."/>
            <person name="Dao Z."/>
            <person name="Luo G."/>
            <person name="Guo H."/>
            <person name="Ma Y."/>
            <person name="Sun W."/>
        </authorList>
    </citation>
    <scope>NUCLEOTIDE SEQUENCE [LARGE SCALE GENOMIC DNA]</scope>
    <source>
        <strain evidence="4">cv. Malutang</strain>
    </source>
</reference>
<evidence type="ECO:0000313" key="4">
    <source>
        <dbReference type="Proteomes" id="UP000323000"/>
    </source>
</evidence>
<dbReference type="PANTHER" id="PTHR22835:SF517">
    <property type="entry name" value="GDSL-LIKE LIPASE_ACYLHYDROLASE FAMILY PROTEIN, EXPRESSED"/>
    <property type="match status" value="1"/>
</dbReference>
<evidence type="ECO:0000256" key="2">
    <source>
        <dbReference type="SAM" id="MobiDB-lite"/>
    </source>
</evidence>
<dbReference type="AlphaFoldDB" id="A0A5C7HTA9"/>
<keyword evidence="4" id="KW-1185">Reference proteome</keyword>
<feature type="region of interest" description="Disordered" evidence="2">
    <location>
        <begin position="136"/>
        <end position="164"/>
    </location>
</feature>
<dbReference type="Proteomes" id="UP000323000">
    <property type="component" value="Chromosome 6"/>
</dbReference>
<organism evidence="3 4">
    <name type="scientific">Acer yangbiense</name>
    <dbReference type="NCBI Taxonomy" id="1000413"/>
    <lineage>
        <taxon>Eukaryota</taxon>
        <taxon>Viridiplantae</taxon>
        <taxon>Streptophyta</taxon>
        <taxon>Embryophyta</taxon>
        <taxon>Tracheophyta</taxon>
        <taxon>Spermatophyta</taxon>
        <taxon>Magnoliopsida</taxon>
        <taxon>eudicotyledons</taxon>
        <taxon>Gunneridae</taxon>
        <taxon>Pentapetalae</taxon>
        <taxon>rosids</taxon>
        <taxon>malvids</taxon>
        <taxon>Sapindales</taxon>
        <taxon>Sapindaceae</taxon>
        <taxon>Hippocastanoideae</taxon>
        <taxon>Acereae</taxon>
        <taxon>Acer</taxon>
    </lineage>
</organism>
<sequence length="197" mass="21733">MVGEIGGNDYNYALFQAKTIEDLKANLVPRSCWQCHQGCCYCTVLLGTRVIVPGNFPIGCFLIYLTGFRTNDSSAYDECRCLKELNYFSIFHNDHLKQAIQELQKENPGLTAITTMLSCGFGKILLHSRMEIPQRGLRRPSPVAEEASPTGSPSIVADEASPTGVSVAPSQMELHQPGLSRPSQMELCGMRLTMETI</sequence>
<accession>A0A5C7HTA9</accession>
<proteinExistence type="inferred from homology"/>
<evidence type="ECO:0000313" key="3">
    <source>
        <dbReference type="EMBL" id="TXG60343.1"/>
    </source>
</evidence>
<dbReference type="EMBL" id="VAHF01000006">
    <property type="protein sequence ID" value="TXG60343.1"/>
    <property type="molecule type" value="Genomic_DNA"/>
</dbReference>
<dbReference type="Gene3D" id="3.40.50.1110">
    <property type="entry name" value="SGNH hydrolase"/>
    <property type="match status" value="1"/>
</dbReference>
<dbReference type="OrthoDB" id="1600564at2759"/>
<protein>
    <submittedName>
        <fullName evidence="3">Uncharacterized protein</fullName>
    </submittedName>
</protein>
<comment type="similarity">
    <text evidence="1">Belongs to the 'GDSL' lipolytic enzyme family.</text>
</comment>
<evidence type="ECO:0000256" key="1">
    <source>
        <dbReference type="ARBA" id="ARBA00008668"/>
    </source>
</evidence>